<protein>
    <submittedName>
        <fullName evidence="1">Uncharacterized protein</fullName>
    </submittedName>
</protein>
<dbReference type="RefSeq" id="WP_221789823.1">
    <property type="nucleotide sequence ID" value="NZ_JACLIC010000031.1"/>
</dbReference>
<sequence>MTMPANMSRSDYIQYLRDQSYWLNQLADEMEQGGEGNAWAVDFELKRPDVIYEARAVELDKLFHPEDREDRRTA</sequence>
<keyword evidence="2" id="KW-1185">Reference proteome</keyword>
<comment type="caution">
    <text evidence="1">The sequence shown here is derived from an EMBL/GenBank/DDBJ whole genome shotgun (WGS) entry which is preliminary data.</text>
</comment>
<accession>A0ABS7KM98</accession>
<reference evidence="1 2" key="1">
    <citation type="submission" date="2020-08" db="EMBL/GenBank/DDBJ databases">
        <title>Fungal Genomes of the International Space Station.</title>
        <authorList>
            <person name="Seuylemezian A."/>
            <person name="Singh N.K."/>
            <person name="Wood J."/>
            <person name="Venkateswaran K."/>
        </authorList>
    </citation>
    <scope>NUCLEOTIDE SEQUENCE [LARGE SCALE GENOMIC DNA]</scope>
    <source>
        <strain evidence="1 2">S/N-304-OC-R4</strain>
    </source>
</reference>
<dbReference type="EMBL" id="JACLIC010000031">
    <property type="protein sequence ID" value="MBY0205298.1"/>
    <property type="molecule type" value="Genomic_DNA"/>
</dbReference>
<evidence type="ECO:0000313" key="1">
    <source>
        <dbReference type="EMBL" id="MBY0205298.1"/>
    </source>
</evidence>
<proteinExistence type="predicted"/>
<name>A0ABS7KM98_9BACL</name>
<gene>
    <name evidence="1" type="ORF">H7T88_18905</name>
</gene>
<dbReference type="Proteomes" id="UP000706031">
    <property type="component" value="Unassembled WGS sequence"/>
</dbReference>
<evidence type="ECO:0000313" key="2">
    <source>
        <dbReference type="Proteomes" id="UP000706031"/>
    </source>
</evidence>
<organism evidence="1 2">
    <name type="scientific">Paenibacillus cucumis</name>
    <name type="common">ex Kampfer et al. 2016</name>
    <dbReference type="NCBI Taxonomy" id="1776858"/>
    <lineage>
        <taxon>Bacteria</taxon>
        <taxon>Bacillati</taxon>
        <taxon>Bacillota</taxon>
        <taxon>Bacilli</taxon>
        <taxon>Bacillales</taxon>
        <taxon>Paenibacillaceae</taxon>
        <taxon>Paenibacillus</taxon>
    </lineage>
</organism>